<dbReference type="EMBL" id="JACHDZ010000010">
    <property type="protein sequence ID" value="MBB5346207.1"/>
    <property type="molecule type" value="Genomic_DNA"/>
</dbReference>
<dbReference type="Proteomes" id="UP000569092">
    <property type="component" value="Unassembled WGS sequence"/>
</dbReference>
<dbReference type="AlphaFoldDB" id="A0A7W8JBE7"/>
<evidence type="ECO:0008006" key="4">
    <source>
        <dbReference type="Google" id="ProtNLM"/>
    </source>
</evidence>
<evidence type="ECO:0000313" key="3">
    <source>
        <dbReference type="Proteomes" id="UP000569092"/>
    </source>
</evidence>
<feature type="compositionally biased region" description="Basic and acidic residues" evidence="1">
    <location>
        <begin position="52"/>
        <end position="83"/>
    </location>
</feature>
<comment type="caution">
    <text evidence="2">The sequence shown here is derived from an EMBL/GenBank/DDBJ whole genome shotgun (WGS) entry which is preliminary data.</text>
</comment>
<organism evidence="2 3">
    <name type="scientific">Tunturiibacter lichenicola</name>
    <dbReference type="NCBI Taxonomy" id="2051959"/>
    <lineage>
        <taxon>Bacteria</taxon>
        <taxon>Pseudomonadati</taxon>
        <taxon>Acidobacteriota</taxon>
        <taxon>Terriglobia</taxon>
        <taxon>Terriglobales</taxon>
        <taxon>Acidobacteriaceae</taxon>
        <taxon>Tunturiibacter</taxon>
    </lineage>
</organism>
<sequence>MATEARKTAIPKFPLRPMPSVRRTEEVFSEKEGVSLNLFINVAVAEKLARLGHEEWTRKPKEPTKELDKASKKRVEPGDELPKGYRAKRR</sequence>
<protein>
    <recommendedName>
        <fullName evidence="4">Toxin-antitoxin system HicB family antitoxin</fullName>
    </recommendedName>
</protein>
<evidence type="ECO:0000256" key="1">
    <source>
        <dbReference type="SAM" id="MobiDB-lite"/>
    </source>
</evidence>
<accession>A0A7W8JBE7</accession>
<gene>
    <name evidence="2" type="ORF">HDF10_004217</name>
</gene>
<name>A0A7W8JBE7_9BACT</name>
<feature type="region of interest" description="Disordered" evidence="1">
    <location>
        <begin position="52"/>
        <end position="90"/>
    </location>
</feature>
<proteinExistence type="predicted"/>
<evidence type="ECO:0000313" key="2">
    <source>
        <dbReference type="EMBL" id="MBB5346207.1"/>
    </source>
</evidence>
<reference evidence="2 3" key="1">
    <citation type="submission" date="2020-08" db="EMBL/GenBank/DDBJ databases">
        <title>Genomic Encyclopedia of Type Strains, Phase IV (KMG-V): Genome sequencing to study the core and pangenomes of soil and plant-associated prokaryotes.</title>
        <authorList>
            <person name="Whitman W."/>
        </authorList>
    </citation>
    <scope>NUCLEOTIDE SEQUENCE [LARGE SCALE GENOMIC DNA]</scope>
    <source>
        <strain evidence="2 3">M8US30</strain>
    </source>
</reference>